<dbReference type="PANTHER" id="PTHR38684:SF1">
    <property type="entry name" value="PROTEIN AMPE"/>
    <property type="match status" value="1"/>
</dbReference>
<evidence type="ECO:0008006" key="4">
    <source>
        <dbReference type="Google" id="ProtNLM"/>
    </source>
</evidence>
<feature type="transmembrane region" description="Helical" evidence="1">
    <location>
        <begin position="47"/>
        <end position="67"/>
    </location>
</feature>
<name>A0ABS5ZCF1_9GAMM</name>
<dbReference type="RefSeq" id="WP_215819890.1">
    <property type="nucleotide sequence ID" value="NZ_JAGSOY010000024.1"/>
</dbReference>
<keyword evidence="1" id="KW-0472">Membrane</keyword>
<comment type="caution">
    <text evidence="2">The sequence shown here is derived from an EMBL/GenBank/DDBJ whole genome shotgun (WGS) entry which is preliminary data.</text>
</comment>
<gene>
    <name evidence="2" type="ORF">KCG35_11730</name>
</gene>
<dbReference type="PANTHER" id="PTHR38684">
    <property type="entry name" value="PROTEIN AMPE"/>
    <property type="match status" value="1"/>
</dbReference>
<proteinExistence type="predicted"/>
<evidence type="ECO:0000313" key="3">
    <source>
        <dbReference type="Proteomes" id="UP000690515"/>
    </source>
</evidence>
<evidence type="ECO:0000313" key="2">
    <source>
        <dbReference type="EMBL" id="MBU2711731.1"/>
    </source>
</evidence>
<reference evidence="2 3" key="1">
    <citation type="submission" date="2021-04" db="EMBL/GenBank/DDBJ databases">
        <authorList>
            <person name="Pira H."/>
            <person name="Risdian C."/>
            <person name="Wink J."/>
        </authorList>
    </citation>
    <scope>NUCLEOTIDE SEQUENCE [LARGE SCALE GENOMIC DNA]</scope>
    <source>
        <strain evidence="2 3">WH53</strain>
    </source>
</reference>
<dbReference type="EMBL" id="JAGSOY010000024">
    <property type="protein sequence ID" value="MBU2711731.1"/>
    <property type="molecule type" value="Genomic_DNA"/>
</dbReference>
<keyword evidence="1" id="KW-1133">Transmembrane helix</keyword>
<keyword evidence="1" id="KW-0812">Transmembrane</keyword>
<protein>
    <recommendedName>
        <fullName evidence="4">Regulatory signaling modulator protein AmpE</fullName>
    </recommendedName>
</protein>
<keyword evidence="3" id="KW-1185">Reference proteome</keyword>
<feature type="transmembrane region" description="Helical" evidence="1">
    <location>
        <begin position="143"/>
        <end position="165"/>
    </location>
</feature>
<dbReference type="Proteomes" id="UP000690515">
    <property type="component" value="Unassembled WGS sequence"/>
</dbReference>
<accession>A0ABS5ZCF1</accession>
<organism evidence="2 3">
    <name type="scientific">Zooshikella harenae</name>
    <dbReference type="NCBI Taxonomy" id="2827238"/>
    <lineage>
        <taxon>Bacteria</taxon>
        <taxon>Pseudomonadati</taxon>
        <taxon>Pseudomonadota</taxon>
        <taxon>Gammaproteobacteria</taxon>
        <taxon>Oceanospirillales</taxon>
        <taxon>Zooshikellaceae</taxon>
        <taxon>Zooshikella</taxon>
    </lineage>
</organism>
<feature type="transmembrane region" description="Helical" evidence="1">
    <location>
        <begin position="73"/>
        <end position="90"/>
    </location>
</feature>
<dbReference type="InterPro" id="IPR052966">
    <property type="entry name" value="Beta-lactamase_Reg"/>
</dbReference>
<sequence>MLFLEIFIAFGCCQLKRWRESIHHDRWYFLWLSFLMRLLKVKLVPDVRIWCLAWSIPLLLLAGLTWLLEDILWNGPLVLLNVLVLLYSFGRQGFVKRLDRVLAIMRTVNPETLFIRTEQIFPEFAQQKITGLENQYTLLRRQLFYDALQQLITVVFWFVLLGPWAALLYRLNALYIDYMEEHNPALVRASIAWDCLYLLEWLPARLLAASFTLSGNFASAYHELRHIWTHWTEKPGEFVARCGLQALSLPLNLEEFLQLNEWQEQQQLAVEELMAIRELLMRTLVVWGTGLAIIVIGWHFSLAT</sequence>
<feature type="transmembrane region" description="Helical" evidence="1">
    <location>
        <begin position="279"/>
        <end position="300"/>
    </location>
</feature>
<evidence type="ECO:0000256" key="1">
    <source>
        <dbReference type="SAM" id="Phobius"/>
    </source>
</evidence>